<evidence type="ECO:0000313" key="2">
    <source>
        <dbReference type="EMBL" id="MBW4430846.1"/>
    </source>
</evidence>
<reference evidence="2" key="1">
    <citation type="submission" date="2021-05" db="EMBL/GenBank/DDBJ databases">
        <authorList>
            <person name="Pietrasiak N."/>
            <person name="Ward R."/>
            <person name="Stajich J.E."/>
            <person name="Kurbessoian T."/>
        </authorList>
    </citation>
    <scope>NUCLEOTIDE SEQUENCE</scope>
    <source>
        <strain evidence="2">HA4357-MV3</strain>
    </source>
</reference>
<proteinExistence type="predicted"/>
<dbReference type="EMBL" id="JAHHHW010000033">
    <property type="protein sequence ID" value="MBW4430846.1"/>
    <property type="molecule type" value="Genomic_DNA"/>
</dbReference>
<dbReference type="Proteomes" id="UP000813215">
    <property type="component" value="Unassembled WGS sequence"/>
</dbReference>
<sequence length="648" mass="72307">MISTQRIVFCPNPICIRQINPVDNRVCANCQTPLIRRYLWVIGSSAATITPGEKVADRYEVIAPRIWLDTQPGKLPDIPSKIPKEIIPYLHLYQQRLHLPLVYGLVRYQTEAANNILLLENVPLDEAGNLYPALTKAWQQTTVVRQVYWLWQILQLWEPLSKLGVAASLLIPNNLRVQGWCVRLLQLQQSGQPTLKDLGECWQSLVVNAKTQVANDLQKIVQQMCNGKAEFQDIATQLNTLLLTSAAELPLSIKVAGASDKGSEALIQNEDTCYPHGNDAMIADALSPQMAIVCDGIGGHEGGEVASRLAVQSVKLQIRALLQEVGEQAEVVPPDLLQQQLEASLRVINNVICNCNDEQKRTGTQRMATTMVMAVQVPQRIQTSAGWDSENAHELYLANVGDSRAYWITREYCQLLTIDDDVATREVRQGRSLYRQALQRPDATALTQALGTKEGELLRPLIQRLIVEEDGILLLCSDGLSDNYLVEESWRDYAVPVLTGELTLEEAVDAWIQLANQKNGHDNVSVVLTHCRVSPDYLVPVTQKKLQIEVVEEKQVEIVLEEALQPEESKFAASSQVLLDLDISATTQTDDNTQPQRQPGVLLLRLLALLLGSTIISLFAWQQLQPQTFQQMCKQLPQAVQQICPPSR</sequence>
<dbReference type="CDD" id="cd00143">
    <property type="entry name" value="PP2Cc"/>
    <property type="match status" value="1"/>
</dbReference>
<dbReference type="InterPro" id="IPR036457">
    <property type="entry name" value="PPM-type-like_dom_sf"/>
</dbReference>
<reference evidence="2" key="2">
    <citation type="journal article" date="2022" name="Microbiol. Resour. Announc.">
        <title>Metagenome Sequencing to Explore Phylogenomics of Terrestrial Cyanobacteria.</title>
        <authorList>
            <person name="Ward R.D."/>
            <person name="Stajich J.E."/>
            <person name="Johansen J.R."/>
            <person name="Huntemann M."/>
            <person name="Clum A."/>
            <person name="Foster B."/>
            <person name="Foster B."/>
            <person name="Roux S."/>
            <person name="Palaniappan K."/>
            <person name="Varghese N."/>
            <person name="Mukherjee S."/>
            <person name="Reddy T.B.K."/>
            <person name="Daum C."/>
            <person name="Copeland A."/>
            <person name="Chen I.A."/>
            <person name="Ivanova N.N."/>
            <person name="Kyrpides N.C."/>
            <person name="Shapiro N."/>
            <person name="Eloe-Fadrosh E.A."/>
            <person name="Pietrasiak N."/>
        </authorList>
    </citation>
    <scope>NUCLEOTIDE SEQUENCE</scope>
    <source>
        <strain evidence="2">HA4357-MV3</strain>
    </source>
</reference>
<dbReference type="SMART" id="SM00331">
    <property type="entry name" value="PP2C_SIG"/>
    <property type="match status" value="1"/>
</dbReference>
<gene>
    <name evidence="2" type="ORF">KME28_03625</name>
</gene>
<name>A0A9E3H5C6_9NOST</name>
<accession>A0A9E3H5C6</accession>
<organism evidence="2 3">
    <name type="scientific">Pelatocladus maniniholoensis HA4357-MV3</name>
    <dbReference type="NCBI Taxonomy" id="1117104"/>
    <lineage>
        <taxon>Bacteria</taxon>
        <taxon>Bacillati</taxon>
        <taxon>Cyanobacteriota</taxon>
        <taxon>Cyanophyceae</taxon>
        <taxon>Nostocales</taxon>
        <taxon>Nostocaceae</taxon>
        <taxon>Pelatocladus</taxon>
    </lineage>
</organism>
<evidence type="ECO:0000259" key="1">
    <source>
        <dbReference type="PROSITE" id="PS51746"/>
    </source>
</evidence>
<dbReference type="AlphaFoldDB" id="A0A9E3H5C6"/>
<dbReference type="InterPro" id="IPR001932">
    <property type="entry name" value="PPM-type_phosphatase-like_dom"/>
</dbReference>
<feature type="domain" description="PPM-type phosphatase" evidence="1">
    <location>
        <begin position="260"/>
        <end position="531"/>
    </location>
</feature>
<dbReference type="PROSITE" id="PS51746">
    <property type="entry name" value="PPM_2"/>
    <property type="match status" value="1"/>
</dbReference>
<dbReference type="Gene3D" id="3.60.40.10">
    <property type="entry name" value="PPM-type phosphatase domain"/>
    <property type="match status" value="1"/>
</dbReference>
<dbReference type="SMART" id="SM00332">
    <property type="entry name" value="PP2Cc"/>
    <property type="match status" value="1"/>
</dbReference>
<comment type="caution">
    <text evidence="2">The sequence shown here is derived from an EMBL/GenBank/DDBJ whole genome shotgun (WGS) entry which is preliminary data.</text>
</comment>
<dbReference type="SUPFAM" id="SSF81606">
    <property type="entry name" value="PP2C-like"/>
    <property type="match status" value="1"/>
</dbReference>
<dbReference type="Pfam" id="PF13672">
    <property type="entry name" value="PP2C_2"/>
    <property type="match status" value="1"/>
</dbReference>
<evidence type="ECO:0000313" key="3">
    <source>
        <dbReference type="Proteomes" id="UP000813215"/>
    </source>
</evidence>
<protein>
    <submittedName>
        <fullName evidence="2">Protein phosphatase 2C domain-containing protein</fullName>
    </submittedName>
</protein>